<evidence type="ECO:0000313" key="7">
    <source>
        <dbReference type="Proteomes" id="UP001252875"/>
    </source>
</evidence>
<organism evidence="6 7">
    <name type="scientific">Enterococcus hulanensis</name>
    <dbReference type="NCBI Taxonomy" id="2559929"/>
    <lineage>
        <taxon>Bacteria</taxon>
        <taxon>Bacillati</taxon>
        <taxon>Bacillota</taxon>
        <taxon>Bacilli</taxon>
        <taxon>Lactobacillales</taxon>
        <taxon>Enterococcaceae</taxon>
        <taxon>Enterococcus</taxon>
    </lineage>
</organism>
<dbReference type="Proteomes" id="UP001252875">
    <property type="component" value="Unassembled WGS sequence"/>
</dbReference>
<dbReference type="Gene3D" id="3.30.450.40">
    <property type="match status" value="1"/>
</dbReference>
<comment type="caution">
    <text evidence="6">The sequence shown here is derived from an EMBL/GenBank/DDBJ whole genome shotgun (WGS) entry which is preliminary data.</text>
</comment>
<dbReference type="RefSeq" id="WP_311821464.1">
    <property type="nucleotide sequence ID" value="NZ_JARPYF010000001.1"/>
</dbReference>
<dbReference type="InterPro" id="IPR050707">
    <property type="entry name" value="HTH_MetabolicPath_Reg"/>
</dbReference>
<name>A0ABU3ETF5_9ENTE</name>
<dbReference type="PROSITE" id="PS51078">
    <property type="entry name" value="ICLR_ED"/>
    <property type="match status" value="1"/>
</dbReference>
<dbReference type="InterPro" id="IPR036390">
    <property type="entry name" value="WH_DNA-bd_sf"/>
</dbReference>
<dbReference type="PANTHER" id="PTHR30136">
    <property type="entry name" value="HELIX-TURN-HELIX TRANSCRIPTIONAL REGULATOR, ICLR FAMILY"/>
    <property type="match status" value="1"/>
</dbReference>
<evidence type="ECO:0000256" key="3">
    <source>
        <dbReference type="ARBA" id="ARBA00023163"/>
    </source>
</evidence>
<dbReference type="InterPro" id="IPR036388">
    <property type="entry name" value="WH-like_DNA-bd_sf"/>
</dbReference>
<accession>A0ABU3ETF5</accession>
<dbReference type="InterPro" id="IPR014757">
    <property type="entry name" value="Tscrpt_reg_IclR_C"/>
</dbReference>
<dbReference type="Pfam" id="PF01614">
    <property type="entry name" value="IclR_C"/>
    <property type="match status" value="1"/>
</dbReference>
<feature type="domain" description="HTH iclR-type" evidence="4">
    <location>
        <begin position="9"/>
        <end position="71"/>
    </location>
</feature>
<evidence type="ECO:0000313" key="6">
    <source>
        <dbReference type="EMBL" id="MDT2598151.1"/>
    </source>
</evidence>
<gene>
    <name evidence="6" type="ORF">P7D85_00105</name>
</gene>
<dbReference type="SUPFAM" id="SSF55781">
    <property type="entry name" value="GAF domain-like"/>
    <property type="match status" value="1"/>
</dbReference>
<dbReference type="InterPro" id="IPR005471">
    <property type="entry name" value="Tscrpt_reg_IclR_N"/>
</dbReference>
<keyword evidence="3" id="KW-0804">Transcription</keyword>
<dbReference type="Gene3D" id="1.10.10.10">
    <property type="entry name" value="Winged helix-like DNA-binding domain superfamily/Winged helix DNA-binding domain"/>
    <property type="match status" value="1"/>
</dbReference>
<keyword evidence="1" id="KW-0805">Transcription regulation</keyword>
<dbReference type="PANTHER" id="PTHR30136:SF24">
    <property type="entry name" value="HTH-TYPE TRANSCRIPTIONAL REPRESSOR ALLR"/>
    <property type="match status" value="1"/>
</dbReference>
<dbReference type="InterPro" id="IPR029016">
    <property type="entry name" value="GAF-like_dom_sf"/>
</dbReference>
<keyword evidence="2" id="KW-0238">DNA-binding</keyword>
<dbReference type="SUPFAM" id="SSF46785">
    <property type="entry name" value="Winged helix' DNA-binding domain"/>
    <property type="match status" value="1"/>
</dbReference>
<evidence type="ECO:0000256" key="1">
    <source>
        <dbReference type="ARBA" id="ARBA00023015"/>
    </source>
</evidence>
<dbReference type="EMBL" id="JARPYI010000001">
    <property type="protein sequence ID" value="MDT2598151.1"/>
    <property type="molecule type" value="Genomic_DNA"/>
</dbReference>
<sequence length="252" mass="28254">MEEKQLKINHSVQKVFAIIENMSAVESPMSLNDISKQTNLPKATASRLLYTLMTMGYAQQNPKTADYSLTLKFKLLTNSTTISHDIVSLVRPYMQQISSELNEATCLSLCDKQELVYIESIDSQDNLLNVTQKIGKRAPLYCTGAGKLYLSKMTEEELDHYLAQTQLVPLTDQTIITATDLKKELSKVREQGFSMDDEECEMGVKCVAIPLMDQQQTLLATLSVSMPSIRASSEKISQTVEVLKHVTKNFCL</sequence>
<keyword evidence="7" id="KW-1185">Reference proteome</keyword>
<evidence type="ECO:0000259" key="4">
    <source>
        <dbReference type="PROSITE" id="PS51077"/>
    </source>
</evidence>
<dbReference type="SMART" id="SM00346">
    <property type="entry name" value="HTH_ICLR"/>
    <property type="match status" value="1"/>
</dbReference>
<dbReference type="Pfam" id="PF09339">
    <property type="entry name" value="HTH_IclR"/>
    <property type="match status" value="1"/>
</dbReference>
<proteinExistence type="predicted"/>
<evidence type="ECO:0000256" key="2">
    <source>
        <dbReference type="ARBA" id="ARBA00023125"/>
    </source>
</evidence>
<reference evidence="6 7" key="1">
    <citation type="submission" date="2023-03" db="EMBL/GenBank/DDBJ databases">
        <authorList>
            <person name="Shen W."/>
            <person name="Cai J."/>
        </authorList>
    </citation>
    <scope>NUCLEOTIDE SEQUENCE [LARGE SCALE GENOMIC DNA]</scope>
    <source>
        <strain evidence="6 7">D6-4</strain>
    </source>
</reference>
<protein>
    <submittedName>
        <fullName evidence="6">IclR family transcriptional regulator</fullName>
    </submittedName>
</protein>
<evidence type="ECO:0000259" key="5">
    <source>
        <dbReference type="PROSITE" id="PS51078"/>
    </source>
</evidence>
<dbReference type="PROSITE" id="PS51077">
    <property type="entry name" value="HTH_ICLR"/>
    <property type="match status" value="1"/>
</dbReference>
<feature type="domain" description="IclR-ED" evidence="5">
    <location>
        <begin position="72"/>
        <end position="252"/>
    </location>
</feature>